<evidence type="ECO:0000256" key="11">
    <source>
        <dbReference type="SAM" id="Phobius"/>
    </source>
</evidence>
<keyword evidence="4" id="KW-0597">Phosphoprotein</keyword>
<keyword evidence="8 11" id="KW-1133">Transmembrane helix</keyword>
<evidence type="ECO:0000259" key="13">
    <source>
        <dbReference type="PROSITE" id="PS50885"/>
    </source>
</evidence>
<dbReference type="SMART" id="SM00304">
    <property type="entry name" value="HAMP"/>
    <property type="match status" value="1"/>
</dbReference>
<keyword evidence="9" id="KW-0902">Two-component regulatory system</keyword>
<reference evidence="14 15" key="1">
    <citation type="submission" date="2019-04" db="EMBL/GenBank/DDBJ databases">
        <title>Isolation and identification of Cellulomonas shaoxiangyii sp. Nov. isolated from feces of the Tibetan antelopes (Pantholops hodgsonii) in the Qinghai-Tibet plateau of China.</title>
        <authorList>
            <person name="Tian Z."/>
        </authorList>
    </citation>
    <scope>NUCLEOTIDE SEQUENCE [LARGE SCALE GENOMIC DNA]</scope>
    <source>
        <strain evidence="14 15">Z28</strain>
    </source>
</reference>
<gene>
    <name evidence="14" type="ORF">E5225_11645</name>
</gene>
<dbReference type="OrthoDB" id="9786919at2"/>
<dbReference type="KEGG" id="celz:E5225_11645"/>
<dbReference type="Gene3D" id="1.10.287.130">
    <property type="match status" value="1"/>
</dbReference>
<dbReference type="GO" id="GO:0000155">
    <property type="term" value="F:phosphorelay sensor kinase activity"/>
    <property type="evidence" value="ECO:0007669"/>
    <property type="project" value="InterPro"/>
</dbReference>
<dbReference type="Gene3D" id="3.30.565.10">
    <property type="entry name" value="Histidine kinase-like ATPase, C-terminal domain"/>
    <property type="match status" value="1"/>
</dbReference>
<dbReference type="InterPro" id="IPR036097">
    <property type="entry name" value="HisK_dim/P_sf"/>
</dbReference>
<evidence type="ECO:0000256" key="3">
    <source>
        <dbReference type="ARBA" id="ARBA00012438"/>
    </source>
</evidence>
<evidence type="ECO:0000256" key="1">
    <source>
        <dbReference type="ARBA" id="ARBA00000085"/>
    </source>
</evidence>
<dbReference type="Pfam" id="PF02518">
    <property type="entry name" value="HATPase_c"/>
    <property type="match status" value="1"/>
</dbReference>
<feature type="domain" description="HAMP" evidence="13">
    <location>
        <begin position="180"/>
        <end position="233"/>
    </location>
</feature>
<keyword evidence="5" id="KW-0808">Transferase</keyword>
<dbReference type="SUPFAM" id="SSF47384">
    <property type="entry name" value="Homodimeric domain of signal transducing histidine kinase"/>
    <property type="match status" value="1"/>
</dbReference>
<dbReference type="Pfam" id="PF00512">
    <property type="entry name" value="HisKA"/>
    <property type="match status" value="1"/>
</dbReference>
<feature type="domain" description="Histidine kinase" evidence="12">
    <location>
        <begin position="241"/>
        <end position="446"/>
    </location>
</feature>
<dbReference type="PANTHER" id="PTHR45436">
    <property type="entry name" value="SENSOR HISTIDINE KINASE YKOH"/>
    <property type="match status" value="1"/>
</dbReference>
<dbReference type="AlphaFoldDB" id="A0A4P7SNF6"/>
<dbReference type="GO" id="GO:0005886">
    <property type="term" value="C:plasma membrane"/>
    <property type="evidence" value="ECO:0007669"/>
    <property type="project" value="UniProtKB-SubCell"/>
</dbReference>
<comment type="subcellular location">
    <subcellularLocation>
        <location evidence="2">Cell membrane</location>
    </subcellularLocation>
</comment>
<dbReference type="InterPro" id="IPR036890">
    <property type="entry name" value="HATPase_C_sf"/>
</dbReference>
<dbReference type="Pfam" id="PF00672">
    <property type="entry name" value="HAMP"/>
    <property type="match status" value="1"/>
</dbReference>
<evidence type="ECO:0000313" key="15">
    <source>
        <dbReference type="Proteomes" id="UP000296469"/>
    </source>
</evidence>
<dbReference type="SUPFAM" id="SSF55874">
    <property type="entry name" value="ATPase domain of HSP90 chaperone/DNA topoisomerase II/histidine kinase"/>
    <property type="match status" value="1"/>
</dbReference>
<dbReference type="PROSITE" id="PS50885">
    <property type="entry name" value="HAMP"/>
    <property type="match status" value="1"/>
</dbReference>
<sequence>MSLRDRLTLLATGVVAVALVVGALALSAVLGAGRVAALDEVVRARAATVAALVGDDRVPDPLPVAEPGEVAQVLDADGGVLASSATASRTLPVLDAGTVAAWRAEAGDDVLVRTTDRSAYDAQARVAVQAVVLDGAPATVVTSVPLDEVRGVLDATRLALLLVVPVLTLGVALLVRTLLGRALAPVEDLRAAADRVALAGGPGSLPVPAADDELAALARTLNAMLDRLEASAARQRTFVGDAAHELRSPVAAVRAAVEVARAHPDAYPVDDLVADLAPEVERMQALVDDLLVLARVGAAPVPRVRVDLGAAAQEAAGSAAPVAAARGVRVDVRGAGAALGTDDAVRRVLRNLVANAARHAAMAVEVTVTDARVSVDDDGPGIPAADRERVFERFVRLDDARERDAGGTGLGLAIAREVARELGGDVVLGEAPAGGLRAVVTLPALRAQAPRAGVHVGDG</sequence>
<dbReference type="PANTHER" id="PTHR45436:SF5">
    <property type="entry name" value="SENSOR HISTIDINE KINASE TRCS"/>
    <property type="match status" value="1"/>
</dbReference>
<organism evidence="14 15">
    <name type="scientific">Cellulomonas shaoxiangyii</name>
    <dbReference type="NCBI Taxonomy" id="2566013"/>
    <lineage>
        <taxon>Bacteria</taxon>
        <taxon>Bacillati</taxon>
        <taxon>Actinomycetota</taxon>
        <taxon>Actinomycetes</taxon>
        <taxon>Micrococcales</taxon>
        <taxon>Cellulomonadaceae</taxon>
        <taxon>Cellulomonas</taxon>
    </lineage>
</organism>
<comment type="catalytic activity">
    <reaction evidence="1">
        <text>ATP + protein L-histidine = ADP + protein N-phospho-L-histidine.</text>
        <dbReference type="EC" id="2.7.13.3"/>
    </reaction>
</comment>
<dbReference type="InterPro" id="IPR005467">
    <property type="entry name" value="His_kinase_dom"/>
</dbReference>
<accession>A0A4P7SNF6</accession>
<name>A0A4P7SNF6_9CELL</name>
<keyword evidence="7 14" id="KW-0418">Kinase</keyword>
<evidence type="ECO:0000256" key="10">
    <source>
        <dbReference type="ARBA" id="ARBA00023136"/>
    </source>
</evidence>
<evidence type="ECO:0000256" key="9">
    <source>
        <dbReference type="ARBA" id="ARBA00023012"/>
    </source>
</evidence>
<dbReference type="InterPro" id="IPR004358">
    <property type="entry name" value="Sig_transdc_His_kin-like_C"/>
</dbReference>
<dbReference type="InterPro" id="IPR003660">
    <property type="entry name" value="HAMP_dom"/>
</dbReference>
<evidence type="ECO:0000313" key="14">
    <source>
        <dbReference type="EMBL" id="QCB95368.1"/>
    </source>
</evidence>
<dbReference type="Proteomes" id="UP000296469">
    <property type="component" value="Chromosome"/>
</dbReference>
<evidence type="ECO:0000259" key="12">
    <source>
        <dbReference type="PROSITE" id="PS50109"/>
    </source>
</evidence>
<dbReference type="SMART" id="SM00388">
    <property type="entry name" value="HisKA"/>
    <property type="match status" value="1"/>
</dbReference>
<dbReference type="PROSITE" id="PS50109">
    <property type="entry name" value="HIS_KIN"/>
    <property type="match status" value="1"/>
</dbReference>
<evidence type="ECO:0000256" key="6">
    <source>
        <dbReference type="ARBA" id="ARBA00022692"/>
    </source>
</evidence>
<dbReference type="EC" id="2.7.13.3" evidence="3"/>
<keyword evidence="6 11" id="KW-0812">Transmembrane</keyword>
<evidence type="ECO:0000256" key="5">
    <source>
        <dbReference type="ARBA" id="ARBA00022679"/>
    </source>
</evidence>
<keyword evidence="15" id="KW-1185">Reference proteome</keyword>
<evidence type="ECO:0000256" key="4">
    <source>
        <dbReference type="ARBA" id="ARBA00022553"/>
    </source>
</evidence>
<evidence type="ECO:0000256" key="2">
    <source>
        <dbReference type="ARBA" id="ARBA00004236"/>
    </source>
</evidence>
<evidence type="ECO:0000256" key="7">
    <source>
        <dbReference type="ARBA" id="ARBA00022777"/>
    </source>
</evidence>
<dbReference type="InterPro" id="IPR003594">
    <property type="entry name" value="HATPase_dom"/>
</dbReference>
<evidence type="ECO:0000256" key="8">
    <source>
        <dbReference type="ARBA" id="ARBA00022989"/>
    </source>
</evidence>
<dbReference type="PRINTS" id="PR00344">
    <property type="entry name" value="BCTRLSENSOR"/>
</dbReference>
<keyword evidence="10 11" id="KW-0472">Membrane</keyword>
<dbReference type="InterPro" id="IPR003661">
    <property type="entry name" value="HisK_dim/P_dom"/>
</dbReference>
<feature type="transmembrane region" description="Helical" evidence="11">
    <location>
        <begin position="158"/>
        <end position="179"/>
    </location>
</feature>
<dbReference type="EMBL" id="CP039291">
    <property type="protein sequence ID" value="QCB95368.1"/>
    <property type="molecule type" value="Genomic_DNA"/>
</dbReference>
<dbReference type="InterPro" id="IPR050428">
    <property type="entry name" value="TCS_sensor_his_kinase"/>
</dbReference>
<dbReference type="SMART" id="SM00387">
    <property type="entry name" value="HATPase_c"/>
    <property type="match status" value="1"/>
</dbReference>
<proteinExistence type="predicted"/>
<protein>
    <recommendedName>
        <fullName evidence="3">histidine kinase</fullName>
        <ecNumber evidence="3">2.7.13.3</ecNumber>
    </recommendedName>
</protein>
<dbReference type="CDD" id="cd00082">
    <property type="entry name" value="HisKA"/>
    <property type="match status" value="1"/>
</dbReference>